<proteinExistence type="predicted"/>
<keyword evidence="1" id="KW-1133">Transmembrane helix</keyword>
<evidence type="ECO:0000313" key="2">
    <source>
        <dbReference type="EMBL" id="MFG1710680.1"/>
    </source>
</evidence>
<keyword evidence="1" id="KW-0812">Transmembrane</keyword>
<feature type="transmembrane region" description="Helical" evidence="1">
    <location>
        <begin position="49"/>
        <end position="68"/>
    </location>
</feature>
<evidence type="ECO:0008006" key="4">
    <source>
        <dbReference type="Google" id="ProtNLM"/>
    </source>
</evidence>
<keyword evidence="1" id="KW-0472">Membrane</keyword>
<dbReference type="RefSeq" id="WP_393176688.1">
    <property type="nucleotide sequence ID" value="NZ_JBICRM010000054.1"/>
</dbReference>
<dbReference type="Proteomes" id="UP001603978">
    <property type="component" value="Unassembled WGS sequence"/>
</dbReference>
<feature type="transmembrane region" description="Helical" evidence="1">
    <location>
        <begin position="17"/>
        <end position="37"/>
    </location>
</feature>
<protein>
    <recommendedName>
        <fullName evidence="4">Zinc transporter, ZIP family</fullName>
    </recommendedName>
</protein>
<accession>A0ABW7ATI0</accession>
<sequence length="69" mass="7247">MADASATSLIPVPAQAIAPYLGFFGGFLLYLATAEILPEAHTTSHPTRLTLLSTVCGALLMWLVTGLTE</sequence>
<comment type="caution">
    <text evidence="2">The sequence shown here is derived from an EMBL/GenBank/DDBJ whole genome shotgun (WGS) entry which is preliminary data.</text>
</comment>
<evidence type="ECO:0000313" key="3">
    <source>
        <dbReference type="Proteomes" id="UP001603978"/>
    </source>
</evidence>
<keyword evidence="3" id="KW-1185">Reference proteome</keyword>
<reference evidence="2 3" key="1">
    <citation type="submission" date="2024-10" db="EMBL/GenBank/DDBJ databases">
        <authorList>
            <person name="Topkara A.R."/>
            <person name="Saygin H."/>
        </authorList>
    </citation>
    <scope>NUCLEOTIDE SEQUENCE [LARGE SCALE GENOMIC DNA]</scope>
    <source>
        <strain evidence="2 3">M3C6</strain>
    </source>
</reference>
<organism evidence="2 3">
    <name type="scientific">Nonomuraea marmarensis</name>
    <dbReference type="NCBI Taxonomy" id="3351344"/>
    <lineage>
        <taxon>Bacteria</taxon>
        <taxon>Bacillati</taxon>
        <taxon>Actinomycetota</taxon>
        <taxon>Actinomycetes</taxon>
        <taxon>Streptosporangiales</taxon>
        <taxon>Streptosporangiaceae</taxon>
        <taxon>Nonomuraea</taxon>
    </lineage>
</organism>
<dbReference type="EMBL" id="JBICRM010000054">
    <property type="protein sequence ID" value="MFG1710680.1"/>
    <property type="molecule type" value="Genomic_DNA"/>
</dbReference>
<name>A0ABW7ATI0_9ACTN</name>
<evidence type="ECO:0000256" key="1">
    <source>
        <dbReference type="SAM" id="Phobius"/>
    </source>
</evidence>
<gene>
    <name evidence="2" type="ORF">ACFLIM_46710</name>
</gene>